<organism evidence="3 4">
    <name type="scientific">Lactococcus fujiensis JCM 16395</name>
    <dbReference type="NCBI Taxonomy" id="1291764"/>
    <lineage>
        <taxon>Bacteria</taxon>
        <taxon>Bacillati</taxon>
        <taxon>Bacillota</taxon>
        <taxon>Bacilli</taxon>
        <taxon>Lactobacillales</taxon>
        <taxon>Streptococcaceae</taxon>
        <taxon>Lactococcus</taxon>
    </lineage>
</organism>
<gene>
    <name evidence="3" type="ORF">RT41_GL001195</name>
</gene>
<comment type="caution">
    <text evidence="3">The sequence shown here is derived from an EMBL/GenBank/DDBJ whole genome shotgun (WGS) entry which is preliminary data.</text>
</comment>
<reference evidence="3 4" key="1">
    <citation type="submission" date="2014-12" db="EMBL/GenBank/DDBJ databases">
        <title>Draft genome sequences of 10 type strains of Lactococcus.</title>
        <authorList>
            <person name="Sun Z."/>
            <person name="Zhong Z."/>
            <person name="Liu W."/>
            <person name="Zhang W."/>
            <person name="Zhang H."/>
        </authorList>
    </citation>
    <scope>NUCLEOTIDE SEQUENCE [LARGE SCALE GENOMIC DNA]</scope>
    <source>
        <strain evidence="3 4">JCM 16395</strain>
    </source>
</reference>
<feature type="region of interest" description="Disordered" evidence="1">
    <location>
        <begin position="52"/>
        <end position="72"/>
    </location>
</feature>
<name>A0A2A5RHV3_9LACT</name>
<proteinExistence type="predicted"/>
<keyword evidence="4" id="KW-1185">Reference proteome</keyword>
<dbReference type="SMART" id="SM00900">
    <property type="entry name" value="FMN_bind"/>
    <property type="match status" value="1"/>
</dbReference>
<dbReference type="AlphaFoldDB" id="A0A2A5RHV3"/>
<dbReference type="RefSeq" id="WP_054640051.1">
    <property type="nucleotide sequence ID" value="NZ_BBAL01000031.1"/>
</dbReference>
<dbReference type="OrthoDB" id="8099475at2"/>
<dbReference type="GO" id="GO:0010181">
    <property type="term" value="F:FMN binding"/>
    <property type="evidence" value="ECO:0007669"/>
    <property type="project" value="InterPro"/>
</dbReference>
<dbReference type="GO" id="GO:0016020">
    <property type="term" value="C:membrane"/>
    <property type="evidence" value="ECO:0007669"/>
    <property type="project" value="InterPro"/>
</dbReference>
<dbReference type="EMBL" id="JXJU01000034">
    <property type="protein sequence ID" value="PCR98688.1"/>
    <property type="molecule type" value="Genomic_DNA"/>
</dbReference>
<dbReference type="Pfam" id="PF04205">
    <property type="entry name" value="FMN_bind"/>
    <property type="match status" value="1"/>
</dbReference>
<dbReference type="InterPro" id="IPR007329">
    <property type="entry name" value="FMN-bd"/>
</dbReference>
<evidence type="ECO:0000313" key="3">
    <source>
        <dbReference type="EMBL" id="PCR98688.1"/>
    </source>
</evidence>
<dbReference type="Gene3D" id="3.90.1010.20">
    <property type="match status" value="1"/>
</dbReference>
<evidence type="ECO:0000259" key="2">
    <source>
        <dbReference type="SMART" id="SM00900"/>
    </source>
</evidence>
<evidence type="ECO:0000256" key="1">
    <source>
        <dbReference type="SAM" id="MobiDB-lite"/>
    </source>
</evidence>
<accession>A0A2A5RHV3</accession>
<dbReference type="Proteomes" id="UP000218181">
    <property type="component" value="Unassembled WGS sequence"/>
</dbReference>
<dbReference type="STRING" id="1291764.GCA_001311235_03205"/>
<protein>
    <recommendedName>
        <fullName evidence="2">FMN-binding domain-containing protein</fullName>
    </recommendedName>
</protein>
<sequence>MKKLIAFFVSVLIGFSALLDSYWLFFANKISTQVSPDLKSTVPTIFSKTVKVPPVSSTGKQSNSTTTKSSSTVRSVGKYKDGTYTGTVINTSWGAVQVQVTISGSQITNVTMIQSTSSDGQTHSELVDSQAEPIYISETKSSQSSKIQAVSGATVTYYGYTNSLQSALDQAVI</sequence>
<feature type="domain" description="FMN-binding" evidence="2">
    <location>
        <begin position="92"/>
        <end position="171"/>
    </location>
</feature>
<evidence type="ECO:0000313" key="4">
    <source>
        <dbReference type="Proteomes" id="UP000218181"/>
    </source>
</evidence>
<feature type="compositionally biased region" description="Low complexity" evidence="1">
    <location>
        <begin position="56"/>
        <end position="72"/>
    </location>
</feature>